<evidence type="ECO:0000256" key="7">
    <source>
        <dbReference type="ARBA" id="ARBA00022755"/>
    </source>
</evidence>
<dbReference type="Gene3D" id="3.90.600.10">
    <property type="entry name" value="Phosphoribosylglycinamide synthetase, C-terminal domain"/>
    <property type="match status" value="1"/>
</dbReference>
<proteinExistence type="inferred from homology"/>
<dbReference type="SMART" id="SM01209">
    <property type="entry name" value="GARS_A"/>
    <property type="match status" value="1"/>
</dbReference>
<reference evidence="17" key="2">
    <citation type="submission" date="2018-06" db="EMBL/GenBank/DDBJ databases">
        <title>Complete genome sequence of Actinobacillus pleuropneumoniae serotype 1 strain S4074 obtained by Oxford Nanopore and Illumina sequencing technologies.</title>
        <authorList>
            <person name="Dona V."/>
            <person name="Perreten V."/>
        </authorList>
    </citation>
    <scope>NUCLEOTIDE SEQUENCE [LARGE SCALE GENOMIC DNA]</scope>
    <source>
        <strain evidence="17">S4074</strain>
    </source>
</reference>
<dbReference type="SUPFAM" id="SSF56059">
    <property type="entry name" value="Glutathione synthetase ATP-binding domain-like"/>
    <property type="match status" value="1"/>
</dbReference>
<keyword evidence="17" id="KW-1185">Reference proteome</keyword>
<dbReference type="InterPro" id="IPR000115">
    <property type="entry name" value="PRibGlycinamide_synth"/>
</dbReference>
<dbReference type="InterPro" id="IPR013815">
    <property type="entry name" value="ATP_grasp_subdomain_1"/>
</dbReference>
<gene>
    <name evidence="12" type="primary">purD</name>
    <name evidence="16" type="ORF">DRF63_06400</name>
</gene>
<dbReference type="SUPFAM" id="SSF51246">
    <property type="entry name" value="Rudiment single hybrid motif"/>
    <property type="match status" value="1"/>
</dbReference>
<dbReference type="SMART" id="SM01210">
    <property type="entry name" value="GARS_C"/>
    <property type="match status" value="1"/>
</dbReference>
<dbReference type="SUPFAM" id="SSF52440">
    <property type="entry name" value="PreATP-grasp domain"/>
    <property type="match status" value="1"/>
</dbReference>
<evidence type="ECO:0000256" key="5">
    <source>
        <dbReference type="ARBA" id="ARBA00022598"/>
    </source>
</evidence>
<evidence type="ECO:0000256" key="1">
    <source>
        <dbReference type="ARBA" id="ARBA00001936"/>
    </source>
</evidence>
<evidence type="ECO:0000256" key="8">
    <source>
        <dbReference type="ARBA" id="ARBA00022840"/>
    </source>
</evidence>
<organism evidence="16 17">
    <name type="scientific">Actinobacillus pleuropneumoniae</name>
    <name type="common">Haemophilus pleuropneumoniae</name>
    <dbReference type="NCBI Taxonomy" id="715"/>
    <lineage>
        <taxon>Bacteria</taxon>
        <taxon>Pseudomonadati</taxon>
        <taxon>Pseudomonadota</taxon>
        <taxon>Gammaproteobacteria</taxon>
        <taxon>Pasteurellales</taxon>
        <taxon>Pasteurellaceae</taxon>
        <taxon>Actinobacillus</taxon>
    </lineage>
</organism>
<dbReference type="EMBL" id="CP030753">
    <property type="protein sequence ID" value="AXA21676.1"/>
    <property type="molecule type" value="Genomic_DNA"/>
</dbReference>
<evidence type="ECO:0000256" key="3">
    <source>
        <dbReference type="ARBA" id="ARBA00005174"/>
    </source>
</evidence>
<evidence type="ECO:0000313" key="17">
    <source>
        <dbReference type="Proteomes" id="UP000251823"/>
    </source>
</evidence>
<dbReference type="PANTHER" id="PTHR43472:SF1">
    <property type="entry name" value="PHOSPHORIBOSYLAMINE--GLYCINE LIGASE, CHLOROPLASTIC"/>
    <property type="match status" value="1"/>
</dbReference>
<dbReference type="Gene3D" id="3.30.1490.20">
    <property type="entry name" value="ATP-grasp fold, A domain"/>
    <property type="match status" value="1"/>
</dbReference>
<evidence type="ECO:0000256" key="12">
    <source>
        <dbReference type="HAMAP-Rule" id="MF_00138"/>
    </source>
</evidence>
<keyword evidence="7 12" id="KW-0658">Purine biosynthesis</keyword>
<dbReference type="Gene3D" id="3.30.470.20">
    <property type="entry name" value="ATP-grasp fold, B domain"/>
    <property type="match status" value="1"/>
</dbReference>
<dbReference type="EC" id="6.3.4.13" evidence="4 12"/>
<evidence type="ECO:0000256" key="13">
    <source>
        <dbReference type="PROSITE-ProRule" id="PRU00409"/>
    </source>
</evidence>
<evidence type="ECO:0000313" key="16">
    <source>
        <dbReference type="EMBL" id="AXA21676.1"/>
    </source>
</evidence>
<dbReference type="Gene3D" id="3.40.50.20">
    <property type="match status" value="1"/>
</dbReference>
<keyword evidence="8 13" id="KW-0067">ATP-binding</keyword>
<comment type="cofactor">
    <cofactor evidence="2">
        <name>Mg(2+)</name>
        <dbReference type="ChEBI" id="CHEBI:18420"/>
    </cofactor>
</comment>
<dbReference type="PANTHER" id="PTHR43472">
    <property type="entry name" value="PHOSPHORIBOSYLAMINE--GLYCINE LIGASE"/>
    <property type="match status" value="1"/>
</dbReference>
<comment type="catalytic activity">
    <reaction evidence="12">
        <text>5-phospho-beta-D-ribosylamine + glycine + ATP = N(1)-(5-phospho-beta-D-ribosyl)glycinamide + ADP + phosphate + H(+)</text>
        <dbReference type="Rhea" id="RHEA:17453"/>
        <dbReference type="ChEBI" id="CHEBI:15378"/>
        <dbReference type="ChEBI" id="CHEBI:30616"/>
        <dbReference type="ChEBI" id="CHEBI:43474"/>
        <dbReference type="ChEBI" id="CHEBI:57305"/>
        <dbReference type="ChEBI" id="CHEBI:58681"/>
        <dbReference type="ChEBI" id="CHEBI:143788"/>
        <dbReference type="ChEBI" id="CHEBI:456216"/>
        <dbReference type="EC" id="6.3.4.13"/>
    </reaction>
</comment>
<feature type="domain" description="ATP-grasp" evidence="15">
    <location>
        <begin position="109"/>
        <end position="316"/>
    </location>
</feature>
<protein>
    <recommendedName>
        <fullName evidence="4 12">Phosphoribosylamine--glycine ligase</fullName>
        <ecNumber evidence="4 12">6.3.4.13</ecNumber>
    </recommendedName>
    <alternativeName>
        <fullName evidence="12">GARS</fullName>
    </alternativeName>
    <alternativeName>
        <fullName evidence="10 12">Glycinamide ribonucleotide synthetase</fullName>
    </alternativeName>
    <alternativeName>
        <fullName evidence="11 12">Phosphoribosylglycinamide synthetase</fullName>
    </alternativeName>
</protein>
<dbReference type="InterPro" id="IPR011054">
    <property type="entry name" value="Rudment_hybrid_motif"/>
</dbReference>
<dbReference type="Pfam" id="PF01071">
    <property type="entry name" value="GARS_A"/>
    <property type="match status" value="1"/>
</dbReference>
<keyword evidence="5 12" id="KW-0436">Ligase</keyword>
<dbReference type="NCBIfam" id="TIGR00877">
    <property type="entry name" value="purD"/>
    <property type="match status" value="1"/>
</dbReference>
<name>A0ABM6X465_ACTPL</name>
<comment type="cofactor">
    <cofactor evidence="1">
        <name>Mn(2+)</name>
        <dbReference type="ChEBI" id="CHEBI:29035"/>
    </cofactor>
</comment>
<evidence type="ECO:0000256" key="10">
    <source>
        <dbReference type="ARBA" id="ARBA00042242"/>
    </source>
</evidence>
<dbReference type="InterPro" id="IPR020561">
    <property type="entry name" value="PRibGlycinamid_synth_ATP-grasp"/>
</dbReference>
<dbReference type="Pfam" id="PF02844">
    <property type="entry name" value="GARS_N"/>
    <property type="match status" value="1"/>
</dbReference>
<dbReference type="InterPro" id="IPR020562">
    <property type="entry name" value="PRibGlycinamide_synth_N"/>
</dbReference>
<evidence type="ECO:0000259" key="15">
    <source>
        <dbReference type="PROSITE" id="PS50975"/>
    </source>
</evidence>
<evidence type="ECO:0000256" key="4">
    <source>
        <dbReference type="ARBA" id="ARBA00013255"/>
    </source>
</evidence>
<accession>A0ABM6X465</accession>
<dbReference type="GeneID" id="48599409"/>
<dbReference type="PROSITE" id="PS00184">
    <property type="entry name" value="GARS"/>
    <property type="match status" value="1"/>
</dbReference>
<evidence type="ECO:0000256" key="11">
    <source>
        <dbReference type="ARBA" id="ARBA00042864"/>
    </source>
</evidence>
<comment type="similarity">
    <text evidence="9 12">Belongs to the GARS family.</text>
</comment>
<dbReference type="Proteomes" id="UP000251823">
    <property type="component" value="Chromosome"/>
</dbReference>
<sequence length="428" mass="45880">MNVLIIGNGGREHALAWKVRQSPLVKKVFVAPGNAGTALEEGIENLAIVATDVPALVAFAKENQIGLTIVGPEAPLVIGVVDAFRANGLKIFGPTQAAAQLEGSKAFTKDFLARHQIPTAEYQNFTEIEPALAYLKQKGAPIVIKADGLAAGKGVIVAMTLEEAEEAVKDMLSGNAFGEAGSRVVIEEFLDGEEASFIVMVDGKNVEPMATSQDHKRVGEGDQGLNTGGMGAYSPAPVVTPEIHNRVMQEVIYPTVKGMAAEGNPYTGFLYAGLMIMPNGQPKVIEFNCRFGDPETQPIMMRLESDLVQLCLAACDEKLDTIKSKWCEQAALGIVLAAEGYPGDYRKGDEISGIPTQAQKSQKVFLAGVEQKDGKLVTNGGRVLCATALGNSVFDAQQQALKLAEQIQWQGRFYRRDIGYRAVAREKA</sequence>
<dbReference type="InterPro" id="IPR037123">
    <property type="entry name" value="PRibGlycinamide_synth_C_sf"/>
</dbReference>
<dbReference type="InterPro" id="IPR020560">
    <property type="entry name" value="PRibGlycinamide_synth_C-dom"/>
</dbReference>
<keyword evidence="6 13" id="KW-0547">Nucleotide-binding</keyword>
<evidence type="ECO:0000256" key="6">
    <source>
        <dbReference type="ARBA" id="ARBA00022741"/>
    </source>
</evidence>
<dbReference type="InterPro" id="IPR020559">
    <property type="entry name" value="PRibGlycinamide_synth_CS"/>
</dbReference>
<dbReference type="HAMAP" id="MF_00138">
    <property type="entry name" value="GARS"/>
    <property type="match status" value="1"/>
</dbReference>
<feature type="region of interest" description="Disordered" evidence="14">
    <location>
        <begin position="209"/>
        <end position="231"/>
    </location>
</feature>
<dbReference type="InterPro" id="IPR011761">
    <property type="entry name" value="ATP-grasp"/>
</dbReference>
<dbReference type="RefSeq" id="WP_005598108.1">
    <property type="nucleotide sequence ID" value="NZ_CBDBTG010000080.1"/>
</dbReference>
<dbReference type="PROSITE" id="PS50975">
    <property type="entry name" value="ATP_GRASP"/>
    <property type="match status" value="1"/>
</dbReference>
<reference evidence="16 17" key="1">
    <citation type="journal article" date="2018" name="Int J Genomics">
        <title>Comparative Genomics of the First and Complete Genome of "Actinobacillus porcitonsillarum" Supports the Novel Species Hypothesis.</title>
        <authorList>
            <person name="Dona V."/>
            <person name="Perreten V."/>
        </authorList>
    </citation>
    <scope>NUCLEOTIDE SEQUENCE [LARGE SCALE GENOMIC DNA]</scope>
    <source>
        <strain evidence="16 17">S4074</strain>
    </source>
</reference>
<comment type="pathway">
    <text evidence="3 12">Purine metabolism; IMP biosynthesis via de novo pathway; N(1)-(5-phospho-D-ribosyl)glycinamide from 5-phospho-alpha-D-ribose 1-diphosphate: step 2/2.</text>
</comment>
<evidence type="ECO:0000256" key="14">
    <source>
        <dbReference type="SAM" id="MobiDB-lite"/>
    </source>
</evidence>
<evidence type="ECO:0000256" key="9">
    <source>
        <dbReference type="ARBA" id="ARBA00038345"/>
    </source>
</evidence>
<evidence type="ECO:0000256" key="2">
    <source>
        <dbReference type="ARBA" id="ARBA00001946"/>
    </source>
</evidence>
<dbReference type="GO" id="GO:0004637">
    <property type="term" value="F:phosphoribosylamine-glycine ligase activity"/>
    <property type="evidence" value="ECO:0007669"/>
    <property type="project" value="UniProtKB-EC"/>
</dbReference>
<dbReference type="Pfam" id="PF02843">
    <property type="entry name" value="GARS_C"/>
    <property type="match status" value="1"/>
</dbReference>
<dbReference type="InterPro" id="IPR016185">
    <property type="entry name" value="PreATP-grasp_dom_sf"/>
</dbReference>